<dbReference type="Proteomes" id="UP000319859">
    <property type="component" value="Unassembled WGS sequence"/>
</dbReference>
<gene>
    <name evidence="5" type="ORF">FBZ89_104201</name>
</gene>
<dbReference type="PANTHER" id="PTHR12159:SF9">
    <property type="entry name" value="G_T MISMATCH-SPECIFIC THYMINE DNA GLYCOSYLASE"/>
    <property type="match status" value="1"/>
</dbReference>
<accession>A0A560FK10</accession>
<name>A0A560FK10_9PROT</name>
<sequence length="176" mass="18755">MLIPDVLVPGLHLVFCGTAPSRASMAAKAYYAKPGNAFWPSLHAAGFTPTRLTPQEYPTLPGLGLGLTDLNKTQFGNDVDLDPAAYNVAAFVEKMRRHRPGAVAFTSKTAASVFLAGHFGLVGSPVYGRQAQDLEGTALFVLPSPSGQARRFFTLEPWREAAAFVAARRAASVPLP</sequence>
<dbReference type="GO" id="GO:0004844">
    <property type="term" value="F:uracil DNA N-glycosylase activity"/>
    <property type="evidence" value="ECO:0007669"/>
    <property type="project" value="TreeGrafter"/>
</dbReference>
<dbReference type="EMBL" id="VITN01000004">
    <property type="protein sequence ID" value="TWB21953.1"/>
    <property type="molecule type" value="Genomic_DNA"/>
</dbReference>
<evidence type="ECO:0000259" key="4">
    <source>
        <dbReference type="Pfam" id="PF03167"/>
    </source>
</evidence>
<dbReference type="GO" id="GO:0008263">
    <property type="term" value="F:pyrimidine-specific mismatch base pair DNA N-glycosylase activity"/>
    <property type="evidence" value="ECO:0007669"/>
    <property type="project" value="TreeGrafter"/>
</dbReference>
<keyword evidence="1" id="KW-0227">DNA damage</keyword>
<evidence type="ECO:0000256" key="1">
    <source>
        <dbReference type="ARBA" id="ARBA00022763"/>
    </source>
</evidence>
<comment type="caution">
    <text evidence="5">The sequence shown here is derived from an EMBL/GenBank/DDBJ whole genome shotgun (WGS) entry which is preliminary data.</text>
</comment>
<protein>
    <submittedName>
        <fullName evidence="5">G/U mismatch-specific uracil-DNA glycosylase</fullName>
    </submittedName>
</protein>
<dbReference type="OrthoDB" id="9799921at2"/>
<organism evidence="5 6">
    <name type="scientific">Nitrospirillum amazonense</name>
    <dbReference type="NCBI Taxonomy" id="28077"/>
    <lineage>
        <taxon>Bacteria</taxon>
        <taxon>Pseudomonadati</taxon>
        <taxon>Pseudomonadota</taxon>
        <taxon>Alphaproteobacteria</taxon>
        <taxon>Rhodospirillales</taxon>
        <taxon>Azospirillaceae</taxon>
        <taxon>Nitrospirillum</taxon>
    </lineage>
</organism>
<evidence type="ECO:0000256" key="2">
    <source>
        <dbReference type="ARBA" id="ARBA00022801"/>
    </source>
</evidence>
<reference evidence="5 6" key="1">
    <citation type="submission" date="2019-06" db="EMBL/GenBank/DDBJ databases">
        <title>Genomic Encyclopedia of Type Strains, Phase IV (KMG-V): Genome sequencing to study the core and pangenomes of soil and plant-associated prokaryotes.</title>
        <authorList>
            <person name="Whitman W."/>
        </authorList>
    </citation>
    <scope>NUCLEOTIDE SEQUENCE [LARGE SCALE GENOMIC DNA]</scope>
    <source>
        <strain evidence="5 6">BR 11880</strain>
    </source>
</reference>
<proteinExistence type="predicted"/>
<evidence type="ECO:0000256" key="3">
    <source>
        <dbReference type="ARBA" id="ARBA00023204"/>
    </source>
</evidence>
<dbReference type="Pfam" id="PF03167">
    <property type="entry name" value="UDG"/>
    <property type="match status" value="1"/>
</dbReference>
<keyword evidence="3" id="KW-0234">DNA repair</keyword>
<dbReference type="SUPFAM" id="SSF52141">
    <property type="entry name" value="Uracil-DNA glycosylase-like"/>
    <property type="match status" value="1"/>
</dbReference>
<evidence type="ECO:0000313" key="5">
    <source>
        <dbReference type="EMBL" id="TWB21953.1"/>
    </source>
</evidence>
<evidence type="ECO:0000313" key="6">
    <source>
        <dbReference type="Proteomes" id="UP000319859"/>
    </source>
</evidence>
<dbReference type="RefSeq" id="WP_145749606.1">
    <property type="nucleotide sequence ID" value="NZ_VITN01000004.1"/>
</dbReference>
<dbReference type="InterPro" id="IPR036895">
    <property type="entry name" value="Uracil-DNA_glycosylase-like_sf"/>
</dbReference>
<feature type="domain" description="Uracil-DNA glycosylase-like" evidence="4">
    <location>
        <begin position="8"/>
        <end position="162"/>
    </location>
</feature>
<keyword evidence="2" id="KW-0378">Hydrolase</keyword>
<dbReference type="InterPro" id="IPR005122">
    <property type="entry name" value="Uracil-DNA_glycosylase-like"/>
</dbReference>
<dbReference type="Gene3D" id="3.40.470.10">
    <property type="entry name" value="Uracil-DNA glycosylase-like domain"/>
    <property type="match status" value="1"/>
</dbReference>
<dbReference type="PANTHER" id="PTHR12159">
    <property type="entry name" value="G/T AND G/U MISMATCH-SPECIFIC DNA GLYCOSYLASE"/>
    <property type="match status" value="1"/>
</dbReference>
<dbReference type="GO" id="GO:0006285">
    <property type="term" value="P:base-excision repair, AP site formation"/>
    <property type="evidence" value="ECO:0007669"/>
    <property type="project" value="InterPro"/>
</dbReference>
<dbReference type="InterPro" id="IPR015637">
    <property type="entry name" value="MUG/TDG"/>
</dbReference>
<dbReference type="CDD" id="cd10028">
    <property type="entry name" value="UDG-F2_TDG_MUG"/>
    <property type="match status" value="1"/>
</dbReference>
<dbReference type="AlphaFoldDB" id="A0A560FK10"/>